<accession>B8GGJ2</accession>
<protein>
    <recommendedName>
        <fullName evidence="3">Antitoxin</fullName>
    </recommendedName>
</protein>
<organism evidence="1 2">
    <name type="scientific">Methanosphaerula palustris (strain ATCC BAA-1556 / DSM 19958 / E1-9c)</name>
    <dbReference type="NCBI Taxonomy" id="521011"/>
    <lineage>
        <taxon>Archaea</taxon>
        <taxon>Methanobacteriati</taxon>
        <taxon>Methanobacteriota</taxon>
        <taxon>Stenosarchaea group</taxon>
        <taxon>Methanomicrobia</taxon>
        <taxon>Methanomicrobiales</taxon>
        <taxon>Methanoregulaceae</taxon>
        <taxon>Methanosphaerula</taxon>
    </lineage>
</organism>
<keyword evidence="2" id="KW-1185">Reference proteome</keyword>
<dbReference type="KEGG" id="mpl:Mpal_0889"/>
<dbReference type="Proteomes" id="UP000002457">
    <property type="component" value="Chromosome"/>
</dbReference>
<gene>
    <name evidence="1" type="ordered locus">Mpal_0889</name>
</gene>
<dbReference type="InterPro" id="IPR049537">
    <property type="entry name" value="RelB-like"/>
</dbReference>
<reference evidence="1 2" key="1">
    <citation type="journal article" date="2015" name="Genome Announc.">
        <title>Complete Genome Sequence of Methanosphaerula palustris E1-9CT, a Hydrogenotrophic Methanogen Isolated from a Minerotrophic Fen Peatland.</title>
        <authorList>
            <person name="Cadillo-Quiroz H."/>
            <person name="Browne P."/>
            <person name="Kyrpides N."/>
            <person name="Woyke T."/>
            <person name="Goodwin L."/>
            <person name="Detter C."/>
            <person name="Yavitt J.B."/>
            <person name="Zinder S.H."/>
        </authorList>
    </citation>
    <scope>NUCLEOTIDE SEQUENCE [LARGE SCALE GENOMIC DNA]</scope>
    <source>
        <strain evidence="2">ATCC BAA-1556 / DSM 19958 / E1-9c</strain>
    </source>
</reference>
<sequence>MNAIPRKYITDARNRKQAVIVDLETFNRMESIIEDNGLAKFMEEAEEDESLYG</sequence>
<dbReference type="Pfam" id="PF18506">
    <property type="entry name" value="RelB-like"/>
    <property type="match status" value="1"/>
</dbReference>
<dbReference type="eggNOG" id="arCOG10629">
    <property type="taxonomic scope" value="Archaea"/>
</dbReference>
<dbReference type="EMBL" id="CP001338">
    <property type="protein sequence ID" value="ACL16247.1"/>
    <property type="molecule type" value="Genomic_DNA"/>
</dbReference>
<dbReference type="AlphaFoldDB" id="B8GGJ2"/>
<evidence type="ECO:0008006" key="3">
    <source>
        <dbReference type="Google" id="ProtNLM"/>
    </source>
</evidence>
<name>B8GGJ2_METPE</name>
<proteinExistence type="predicted"/>
<dbReference type="Gene3D" id="6.10.250.2100">
    <property type="match status" value="1"/>
</dbReference>
<dbReference type="HOGENOM" id="CLU_207037_0_0_2"/>
<evidence type="ECO:0000313" key="2">
    <source>
        <dbReference type="Proteomes" id="UP000002457"/>
    </source>
</evidence>
<evidence type="ECO:0000313" key="1">
    <source>
        <dbReference type="EMBL" id="ACL16247.1"/>
    </source>
</evidence>